<protein>
    <submittedName>
        <fullName evidence="3">Integrase</fullName>
    </submittedName>
</protein>
<dbReference type="Proteomes" id="UP000275846">
    <property type="component" value="Unassembled WGS sequence"/>
</dbReference>
<name>A0A183SG20_SCHSO</name>
<reference evidence="1 2" key="2">
    <citation type="submission" date="2018-11" db="EMBL/GenBank/DDBJ databases">
        <authorList>
            <consortium name="Pathogen Informatics"/>
        </authorList>
    </citation>
    <scope>NUCLEOTIDE SEQUENCE [LARGE SCALE GENOMIC DNA]</scope>
    <source>
        <strain evidence="1 2">NST_G2</strain>
    </source>
</reference>
<reference evidence="3" key="1">
    <citation type="submission" date="2016-06" db="UniProtKB">
        <authorList>
            <consortium name="WormBaseParasite"/>
        </authorList>
    </citation>
    <scope>IDENTIFICATION</scope>
</reference>
<accession>A0A183SG20</accession>
<dbReference type="WBParaSite" id="SSLN_0000326801-mRNA-1">
    <property type="protein sequence ID" value="SSLN_0000326801-mRNA-1"/>
    <property type="gene ID" value="SSLN_0000326801"/>
</dbReference>
<proteinExistence type="predicted"/>
<sequence length="81" mass="8863">MKVKKTGGGKWRWLASRAVNLTLSPTPHNQTTVQAGQLSDAEMGAAAGDFVYEHYVHDLARQTQAPGFHTTVSRSTQHTLD</sequence>
<gene>
    <name evidence="1" type="ORF">SSLN_LOCUS3168</name>
</gene>
<organism evidence="3">
    <name type="scientific">Schistocephalus solidus</name>
    <name type="common">Tapeworm</name>
    <dbReference type="NCBI Taxonomy" id="70667"/>
    <lineage>
        <taxon>Eukaryota</taxon>
        <taxon>Metazoa</taxon>
        <taxon>Spiralia</taxon>
        <taxon>Lophotrochozoa</taxon>
        <taxon>Platyhelminthes</taxon>
        <taxon>Cestoda</taxon>
        <taxon>Eucestoda</taxon>
        <taxon>Diphyllobothriidea</taxon>
        <taxon>Diphyllobothriidae</taxon>
        <taxon>Schistocephalus</taxon>
    </lineage>
</organism>
<keyword evidence="2" id="KW-1185">Reference proteome</keyword>
<dbReference type="AlphaFoldDB" id="A0A183SG20"/>
<evidence type="ECO:0000313" key="2">
    <source>
        <dbReference type="Proteomes" id="UP000275846"/>
    </source>
</evidence>
<evidence type="ECO:0000313" key="1">
    <source>
        <dbReference type="EMBL" id="VDL89553.1"/>
    </source>
</evidence>
<dbReference type="EMBL" id="UYSU01032448">
    <property type="protein sequence ID" value="VDL89553.1"/>
    <property type="molecule type" value="Genomic_DNA"/>
</dbReference>
<evidence type="ECO:0000313" key="3">
    <source>
        <dbReference type="WBParaSite" id="SSLN_0000326801-mRNA-1"/>
    </source>
</evidence>